<evidence type="ECO:0000313" key="2">
    <source>
        <dbReference type="Proteomes" id="UP001234297"/>
    </source>
</evidence>
<sequence length="95" mass="10683">MVLVVIGEEDDGTKGFPGVLIYGYGLKMFVAGVNHILFNQMKIVIHDVDSTVQRDRDMLFFLFWKPHSLSIPLHVLVSDSNPLSCSAGVWCTQMR</sequence>
<dbReference type="Proteomes" id="UP001234297">
    <property type="component" value="Chromosome 4"/>
</dbReference>
<protein>
    <submittedName>
        <fullName evidence="1">Uncharacterized protein</fullName>
    </submittedName>
</protein>
<proteinExistence type="predicted"/>
<reference evidence="1 2" key="1">
    <citation type="journal article" date="2022" name="Hortic Res">
        <title>A haplotype resolved chromosomal level avocado genome allows analysis of novel avocado genes.</title>
        <authorList>
            <person name="Nath O."/>
            <person name="Fletcher S.J."/>
            <person name="Hayward A."/>
            <person name="Shaw L.M."/>
            <person name="Masouleh A.K."/>
            <person name="Furtado A."/>
            <person name="Henry R.J."/>
            <person name="Mitter N."/>
        </authorList>
    </citation>
    <scope>NUCLEOTIDE SEQUENCE [LARGE SCALE GENOMIC DNA]</scope>
    <source>
        <strain evidence="2">cv. Hass</strain>
    </source>
</reference>
<gene>
    <name evidence="1" type="ORF">MRB53_014491</name>
</gene>
<organism evidence="1 2">
    <name type="scientific">Persea americana</name>
    <name type="common">Avocado</name>
    <dbReference type="NCBI Taxonomy" id="3435"/>
    <lineage>
        <taxon>Eukaryota</taxon>
        <taxon>Viridiplantae</taxon>
        <taxon>Streptophyta</taxon>
        <taxon>Embryophyta</taxon>
        <taxon>Tracheophyta</taxon>
        <taxon>Spermatophyta</taxon>
        <taxon>Magnoliopsida</taxon>
        <taxon>Magnoliidae</taxon>
        <taxon>Laurales</taxon>
        <taxon>Lauraceae</taxon>
        <taxon>Persea</taxon>
    </lineage>
</organism>
<accession>A0ACC2KB29</accession>
<name>A0ACC2KB29_PERAE</name>
<comment type="caution">
    <text evidence="1">The sequence shown here is derived from an EMBL/GenBank/DDBJ whole genome shotgun (WGS) entry which is preliminary data.</text>
</comment>
<evidence type="ECO:0000313" key="1">
    <source>
        <dbReference type="EMBL" id="KAJ8618305.1"/>
    </source>
</evidence>
<keyword evidence="2" id="KW-1185">Reference proteome</keyword>
<dbReference type="EMBL" id="CM056812">
    <property type="protein sequence ID" value="KAJ8618305.1"/>
    <property type="molecule type" value="Genomic_DNA"/>
</dbReference>